<dbReference type="PANTHER" id="PTHR23155">
    <property type="entry name" value="DISEASE RESISTANCE PROTEIN RP"/>
    <property type="match status" value="1"/>
</dbReference>
<dbReference type="Gene3D" id="3.40.50.300">
    <property type="entry name" value="P-loop containing nucleotide triphosphate hydrolases"/>
    <property type="match status" value="1"/>
</dbReference>
<name>A0AAD8RXZ8_LOLMU</name>
<dbReference type="InterPro" id="IPR027417">
    <property type="entry name" value="P-loop_NTPase"/>
</dbReference>
<evidence type="ECO:0000256" key="5">
    <source>
        <dbReference type="ARBA" id="ARBA00022821"/>
    </source>
</evidence>
<evidence type="ECO:0000256" key="4">
    <source>
        <dbReference type="ARBA" id="ARBA00022741"/>
    </source>
</evidence>
<dbReference type="FunFam" id="1.10.10.10:FF:000322">
    <property type="entry name" value="Probable disease resistance protein At1g63360"/>
    <property type="match status" value="1"/>
</dbReference>
<dbReference type="Gene3D" id="3.80.10.10">
    <property type="entry name" value="Ribonuclease Inhibitor"/>
    <property type="match status" value="1"/>
</dbReference>
<dbReference type="Gene3D" id="1.10.8.430">
    <property type="entry name" value="Helical domain of apoptotic protease-activating factors"/>
    <property type="match status" value="1"/>
</dbReference>
<proteinExistence type="inferred from homology"/>
<dbReference type="InterPro" id="IPR032675">
    <property type="entry name" value="LRR_dom_sf"/>
</dbReference>
<evidence type="ECO:0000256" key="3">
    <source>
        <dbReference type="ARBA" id="ARBA00022737"/>
    </source>
</evidence>
<dbReference type="CDD" id="cd14798">
    <property type="entry name" value="RX-CC_like"/>
    <property type="match status" value="1"/>
</dbReference>
<keyword evidence="12" id="KW-1185">Reference proteome</keyword>
<dbReference type="EMBL" id="JAUUTY010000004">
    <property type="protein sequence ID" value="KAK1642052.1"/>
    <property type="molecule type" value="Genomic_DNA"/>
</dbReference>
<dbReference type="SUPFAM" id="SSF52540">
    <property type="entry name" value="P-loop containing nucleoside triphosphate hydrolases"/>
    <property type="match status" value="1"/>
</dbReference>
<dbReference type="FunFam" id="3.40.50.300:FF:001091">
    <property type="entry name" value="Probable disease resistance protein At1g61300"/>
    <property type="match status" value="1"/>
</dbReference>
<dbReference type="PANTHER" id="PTHR23155:SF1167">
    <property type="entry name" value="OS08G0412100 PROTEIN"/>
    <property type="match status" value="1"/>
</dbReference>
<evidence type="ECO:0000259" key="8">
    <source>
        <dbReference type="Pfam" id="PF18052"/>
    </source>
</evidence>
<dbReference type="GO" id="GO:0002758">
    <property type="term" value="P:innate immune response-activating signaling pathway"/>
    <property type="evidence" value="ECO:0007669"/>
    <property type="project" value="UniProtKB-ARBA"/>
</dbReference>
<dbReference type="Pfam" id="PF23559">
    <property type="entry name" value="WHD_DRP"/>
    <property type="match status" value="1"/>
</dbReference>
<dbReference type="InterPro" id="IPR038005">
    <property type="entry name" value="RX-like_CC"/>
</dbReference>
<evidence type="ECO:0000256" key="1">
    <source>
        <dbReference type="ARBA" id="ARBA00008894"/>
    </source>
</evidence>
<dbReference type="InterPro" id="IPR044974">
    <property type="entry name" value="Disease_R_plants"/>
</dbReference>
<dbReference type="InterPro" id="IPR058922">
    <property type="entry name" value="WHD_DRP"/>
</dbReference>
<dbReference type="InterPro" id="IPR036388">
    <property type="entry name" value="WH-like_DNA-bd_sf"/>
</dbReference>
<evidence type="ECO:0000259" key="9">
    <source>
        <dbReference type="Pfam" id="PF23559"/>
    </source>
</evidence>
<comment type="caution">
    <text evidence="11">The sequence shown here is derived from an EMBL/GenBank/DDBJ whole genome shotgun (WGS) entry which is preliminary data.</text>
</comment>
<evidence type="ECO:0000256" key="6">
    <source>
        <dbReference type="ARBA" id="ARBA00023054"/>
    </source>
</evidence>
<dbReference type="GO" id="GO:0043531">
    <property type="term" value="F:ADP binding"/>
    <property type="evidence" value="ECO:0007669"/>
    <property type="project" value="InterPro"/>
</dbReference>
<reference evidence="11" key="1">
    <citation type="submission" date="2023-07" db="EMBL/GenBank/DDBJ databases">
        <title>A chromosome-level genome assembly of Lolium multiflorum.</title>
        <authorList>
            <person name="Chen Y."/>
            <person name="Copetti D."/>
            <person name="Kolliker R."/>
            <person name="Studer B."/>
        </authorList>
    </citation>
    <scope>NUCLEOTIDE SEQUENCE</scope>
    <source>
        <strain evidence="11">02402/16</strain>
        <tissue evidence="11">Leaf</tissue>
    </source>
</reference>
<dbReference type="InterPro" id="IPR002182">
    <property type="entry name" value="NB-ARC"/>
</dbReference>
<dbReference type="Gene3D" id="1.20.5.4130">
    <property type="match status" value="1"/>
</dbReference>
<protein>
    <recommendedName>
        <fullName evidence="13">Disease resistance protein RPM1</fullName>
    </recommendedName>
</protein>
<evidence type="ECO:0008006" key="13">
    <source>
        <dbReference type="Google" id="ProtNLM"/>
    </source>
</evidence>
<dbReference type="Gene3D" id="1.10.10.10">
    <property type="entry name" value="Winged helix-like DNA-binding domain superfamily/Winged helix DNA-binding domain"/>
    <property type="match status" value="1"/>
</dbReference>
<keyword evidence="4" id="KW-0547">Nucleotide-binding</keyword>
<dbReference type="Pfam" id="PF00931">
    <property type="entry name" value="NB-ARC"/>
    <property type="match status" value="1"/>
</dbReference>
<comment type="similarity">
    <text evidence="1">Belongs to the disease resistance NB-LRR family.</text>
</comment>
<dbReference type="SUPFAM" id="SSF52058">
    <property type="entry name" value="L domain-like"/>
    <property type="match status" value="1"/>
</dbReference>
<evidence type="ECO:0000313" key="12">
    <source>
        <dbReference type="Proteomes" id="UP001231189"/>
    </source>
</evidence>
<dbReference type="Proteomes" id="UP001231189">
    <property type="component" value="Unassembled WGS sequence"/>
</dbReference>
<evidence type="ECO:0000259" key="7">
    <source>
        <dbReference type="Pfam" id="PF00931"/>
    </source>
</evidence>
<keyword evidence="6" id="KW-0175">Coiled coil</keyword>
<sequence>MAPVVSAVLGASGPLLLKLADLIAGKYGRLKGVRKQIFALKLELSSMHAAVQKYTMLQDPDIQVKQWISMVRELAYDTEDIIDKFIHRLGDGGRHSGFKESFRKIARSLKSLGARSGIAGKIDDLKARIKLVKELKNSYKLDDANCSTSNHIGVDPRLSALFAEDAHLVGIESPRDDLVKWMMEEGNSSNHHKVLSIVGFGGLGKTTLANKVYLKIEEHFHCRAVVSVSQKPDIKKIIKDVIRKVPYPHGFTQDIDDWDEVTSISKLGMLLKDKRYLIIIDDIWSTPAWDAIKCAFPENNCASRIIVTTRNIDVARSCCPGGDDRMYEMEALSHLHSQCLFFRRIFGSEDRCPDTLKEVSNQILKKCGGLPLAIICIAGLLSNKPSVKDEWEKVKKSIGSTMEDNPSLEGMNSILCLSYNDLSLNLKTCLLYLSVFPEDYVIERERLVRRWIAEGFISEQRGPSQYEVADRYFYELINKSMVQPVHTASDDGRVYACRVHDMMLEIIIKKSVEENFVTVVGRGQTSLLNPHGIIRRLSIQHIDNELAFALANEDLSHVRSLTVTASDCVRHLPDLVQFKALRVLDLEGCEGLESYDMNSMYKLFKLRYLGLKGTGISKLPSRMVILSDLETLDFRDTSVQELPAGFLKLTKLEYLLAGRQTKIPIGIGRMRNLRVISPFNATMSPSDALEDLGDLTRLNELYVHLDCGEPDAWKTHEEKLFSSLGKLAELRSFNIHSDDGHSLEFFEHWTLMPSGLQRFSMSTSSYFRNVPKWISPALASLTSLDINLSELTEDGLHTLGELPALLTLTLWLEKGEYMIAVQGTGFPSLKIIEIYNCKGTYIKFVKGAMPKLEALILELSLSVGRNPGFQLGIVQLPSLKMVVAYFRKEEATSFEEKRAAAVHAIMKEQKAHKSHPKVYFSTREYEDKGYIDEETMMAVQRDMLAN</sequence>
<dbReference type="InterPro" id="IPR041118">
    <property type="entry name" value="Rx_N"/>
</dbReference>
<gene>
    <name evidence="11" type="ORF">QYE76_059857</name>
</gene>
<dbReference type="InterPro" id="IPR042197">
    <property type="entry name" value="Apaf_helical"/>
</dbReference>
<dbReference type="InterPro" id="IPR055414">
    <property type="entry name" value="LRR_R13L4/SHOC2-like"/>
</dbReference>
<dbReference type="GO" id="GO:0042742">
    <property type="term" value="P:defense response to bacterium"/>
    <property type="evidence" value="ECO:0007669"/>
    <property type="project" value="UniProtKB-ARBA"/>
</dbReference>
<keyword evidence="3" id="KW-0677">Repeat</keyword>
<feature type="domain" description="Disease resistance protein winged helix" evidence="9">
    <location>
        <begin position="435"/>
        <end position="507"/>
    </location>
</feature>
<feature type="domain" description="Disease resistance N-terminal" evidence="8">
    <location>
        <begin position="14"/>
        <end position="99"/>
    </location>
</feature>
<feature type="domain" description="NB-ARC" evidence="7">
    <location>
        <begin position="175"/>
        <end position="341"/>
    </location>
</feature>
<evidence type="ECO:0000313" key="11">
    <source>
        <dbReference type="EMBL" id="KAK1642052.1"/>
    </source>
</evidence>
<dbReference type="GO" id="GO:0009626">
    <property type="term" value="P:plant-type hypersensitive response"/>
    <property type="evidence" value="ECO:0007669"/>
    <property type="project" value="UniProtKB-ARBA"/>
</dbReference>
<keyword evidence="2" id="KW-0433">Leucine-rich repeat</keyword>
<accession>A0AAD8RXZ8</accession>
<dbReference type="PRINTS" id="PR00364">
    <property type="entry name" value="DISEASERSIST"/>
</dbReference>
<feature type="domain" description="Disease resistance R13L4/SHOC-2-like LRR" evidence="10">
    <location>
        <begin position="557"/>
        <end position="917"/>
    </location>
</feature>
<organism evidence="11 12">
    <name type="scientific">Lolium multiflorum</name>
    <name type="common">Italian ryegrass</name>
    <name type="synonym">Lolium perenne subsp. multiflorum</name>
    <dbReference type="NCBI Taxonomy" id="4521"/>
    <lineage>
        <taxon>Eukaryota</taxon>
        <taxon>Viridiplantae</taxon>
        <taxon>Streptophyta</taxon>
        <taxon>Embryophyta</taxon>
        <taxon>Tracheophyta</taxon>
        <taxon>Spermatophyta</taxon>
        <taxon>Magnoliopsida</taxon>
        <taxon>Liliopsida</taxon>
        <taxon>Poales</taxon>
        <taxon>Poaceae</taxon>
        <taxon>BOP clade</taxon>
        <taxon>Pooideae</taxon>
        <taxon>Poodae</taxon>
        <taxon>Poeae</taxon>
        <taxon>Poeae Chloroplast Group 2 (Poeae type)</taxon>
        <taxon>Loliodinae</taxon>
        <taxon>Loliinae</taxon>
        <taxon>Lolium</taxon>
    </lineage>
</organism>
<dbReference type="Pfam" id="PF18052">
    <property type="entry name" value="Rx_N"/>
    <property type="match status" value="1"/>
</dbReference>
<evidence type="ECO:0000256" key="2">
    <source>
        <dbReference type="ARBA" id="ARBA00022614"/>
    </source>
</evidence>
<dbReference type="AlphaFoldDB" id="A0AAD8RXZ8"/>
<keyword evidence="5" id="KW-0611">Plant defense</keyword>
<evidence type="ECO:0000259" key="10">
    <source>
        <dbReference type="Pfam" id="PF23598"/>
    </source>
</evidence>
<dbReference type="Pfam" id="PF23598">
    <property type="entry name" value="LRR_14"/>
    <property type="match status" value="1"/>
</dbReference>